<evidence type="ECO:0000259" key="2">
    <source>
        <dbReference type="Pfam" id="PF06439"/>
    </source>
</evidence>
<dbReference type="eggNOG" id="COG3291">
    <property type="taxonomic scope" value="Bacteria"/>
</dbReference>
<comment type="caution">
    <text evidence="3">The sequence shown here is derived from an EMBL/GenBank/DDBJ whole genome shotgun (WGS) entry which is preliminary data.</text>
</comment>
<dbReference type="RefSeq" id="WP_007276935.1">
    <property type="nucleotide sequence ID" value="NZ_ABCK01000002.1"/>
</dbReference>
<dbReference type="EMBL" id="ABCK01000002">
    <property type="protein sequence ID" value="EDM29205.1"/>
    <property type="molecule type" value="Genomic_DNA"/>
</dbReference>
<evidence type="ECO:0000313" key="4">
    <source>
        <dbReference type="Proteomes" id="UP000004947"/>
    </source>
</evidence>
<feature type="chain" id="PRO_5002692225" evidence="1">
    <location>
        <begin position="18"/>
        <end position="219"/>
    </location>
</feature>
<dbReference type="Gene3D" id="2.60.120.560">
    <property type="entry name" value="Exo-inulinase, domain 1"/>
    <property type="match status" value="1"/>
</dbReference>
<keyword evidence="1" id="KW-0732">Signal</keyword>
<dbReference type="Pfam" id="PF06439">
    <property type="entry name" value="3keto-disac_hyd"/>
    <property type="match status" value="1"/>
</dbReference>
<protein>
    <submittedName>
        <fullName evidence="3">Putative large, multifunctional secreted protein</fullName>
    </submittedName>
</protein>
<organism evidence="3 4">
    <name type="scientific">Lentisphaera araneosa HTCC2155</name>
    <dbReference type="NCBI Taxonomy" id="313628"/>
    <lineage>
        <taxon>Bacteria</taxon>
        <taxon>Pseudomonadati</taxon>
        <taxon>Lentisphaerota</taxon>
        <taxon>Lentisphaeria</taxon>
        <taxon>Lentisphaerales</taxon>
        <taxon>Lentisphaeraceae</taxon>
        <taxon>Lentisphaera</taxon>
    </lineage>
</organism>
<dbReference type="OrthoDB" id="176168at2"/>
<evidence type="ECO:0000256" key="1">
    <source>
        <dbReference type="SAM" id="SignalP"/>
    </source>
</evidence>
<feature type="signal peptide" evidence="1">
    <location>
        <begin position="1"/>
        <end position="17"/>
    </location>
</feature>
<keyword evidence="4" id="KW-1185">Reference proteome</keyword>
<gene>
    <name evidence="3" type="ORF">LNTAR_22484</name>
</gene>
<name>A6DG88_9BACT</name>
<dbReference type="AlphaFoldDB" id="A6DG88"/>
<dbReference type="GO" id="GO:0016787">
    <property type="term" value="F:hydrolase activity"/>
    <property type="evidence" value="ECO:0007669"/>
    <property type="project" value="InterPro"/>
</dbReference>
<dbReference type="InterPro" id="IPR010496">
    <property type="entry name" value="AL/BT2_dom"/>
</dbReference>
<reference evidence="3 4" key="1">
    <citation type="journal article" date="2010" name="J. Bacteriol.">
        <title>Genome sequence of Lentisphaera araneosa HTCC2155T, the type species of the order Lentisphaerales in the phylum Lentisphaerae.</title>
        <authorList>
            <person name="Thrash J.C."/>
            <person name="Cho J.C."/>
            <person name="Vergin K.L."/>
            <person name="Morris R.M."/>
            <person name="Giovannoni S.J."/>
        </authorList>
    </citation>
    <scope>NUCLEOTIDE SEQUENCE [LARGE SCALE GENOMIC DNA]</scope>
    <source>
        <strain evidence="3 4">HTCC2155</strain>
    </source>
</reference>
<feature type="domain" description="3-keto-alpha-glucoside-1,2-lyase/3-keto-2-hydroxy-glucal hydratase" evidence="2">
    <location>
        <begin position="42"/>
        <end position="215"/>
    </location>
</feature>
<accession>A6DG88</accession>
<evidence type="ECO:0000313" key="3">
    <source>
        <dbReference type="EMBL" id="EDM29205.1"/>
    </source>
</evidence>
<sequence length="219" mass="24853">MKLFLSLSLIFVSILTASEKPTDAIQLIGQDGTVDLVNEKNPEGPLGWVFKDGILTVGKGHIITKSPVTNFKAHLEFKVINKPKKKKKNKRTNDGNSGVYIQQRYEIQILDSHGHDDDYQNYDCASIYKFKKPDQIACKPAGEWQSYDIEFHAAKWDGDKKVANARLTLIHNGVKVHDNVEIPDKTGNGKKETPQAFPLRLQDHGNPVQFRNFWLQEIK</sequence>
<dbReference type="Proteomes" id="UP000004947">
    <property type="component" value="Unassembled WGS sequence"/>
</dbReference>
<proteinExistence type="predicted"/>
<dbReference type="STRING" id="313628.LNTAR_22484"/>